<dbReference type="VEuPathDB" id="TriTrypDB:TcBrA4_0107880"/>
<proteinExistence type="predicted"/>
<evidence type="ECO:0000313" key="3">
    <source>
        <dbReference type="Proteomes" id="UP000246078"/>
    </source>
</evidence>
<comment type="caution">
    <text evidence="2">The sequence shown here is derived from an EMBL/GenBank/DDBJ whole genome shotgun (WGS) entry which is preliminary data.</text>
</comment>
<gene>
    <name evidence="2" type="ORF">C3747_223g41</name>
</gene>
<dbReference type="VEuPathDB" id="TriTrypDB:TcG_08429"/>
<dbReference type="EMBL" id="PRFC01000223">
    <property type="protein sequence ID" value="PWU98919.1"/>
    <property type="molecule type" value="Genomic_DNA"/>
</dbReference>
<evidence type="ECO:0000313" key="2">
    <source>
        <dbReference type="EMBL" id="PWU98919.1"/>
    </source>
</evidence>
<organism evidence="2 3">
    <name type="scientific">Trypanosoma cruzi</name>
    <dbReference type="NCBI Taxonomy" id="5693"/>
    <lineage>
        <taxon>Eukaryota</taxon>
        <taxon>Discoba</taxon>
        <taxon>Euglenozoa</taxon>
        <taxon>Kinetoplastea</taxon>
        <taxon>Metakinetoplastina</taxon>
        <taxon>Trypanosomatida</taxon>
        <taxon>Trypanosomatidae</taxon>
        <taxon>Trypanosoma</taxon>
        <taxon>Schizotrypanum</taxon>
    </lineage>
</organism>
<dbReference type="VEuPathDB" id="TriTrypDB:TCDM_11866"/>
<dbReference type="VEuPathDB" id="TriTrypDB:TcCL_NonESM11868"/>
<dbReference type="VEuPathDB" id="TriTrypDB:TCDM_12012"/>
<accession>A0A2V2VR51</accession>
<dbReference type="VEuPathDB" id="TriTrypDB:C3747_223g41"/>
<dbReference type="VEuPathDB" id="TriTrypDB:TcYC6_0040980"/>
<protein>
    <recommendedName>
        <fullName evidence="4">Target of rapamycin (TOR) kinase 1</fullName>
    </recommendedName>
</protein>
<dbReference type="VEuPathDB" id="TriTrypDB:ECC02_009763"/>
<dbReference type="Proteomes" id="UP000246078">
    <property type="component" value="Unassembled WGS sequence"/>
</dbReference>
<feature type="region of interest" description="Disordered" evidence="1">
    <location>
        <begin position="81"/>
        <end position="102"/>
    </location>
</feature>
<dbReference type="VEuPathDB" id="TriTrypDB:TCSYLVIO_008154"/>
<evidence type="ECO:0000256" key="1">
    <source>
        <dbReference type="SAM" id="MobiDB-lite"/>
    </source>
</evidence>
<name>A0A2V2VR51_TRYCR</name>
<sequence length="273" mass="30763">MPFAFAEGKATGFRRRWIAGPRDNNRHDPSEAHVHFLRISHYLPPVMAEAASCLDSKASFSTLFTAGDSAPLLILRGGRRAGGAGAAPNGTQGRPRNSPDCYQQLPRRRRWFTASGPHLHWCVSTFGSTICASQGRKATRHRGRPKRFVTRTAVTPRRGRTANRAPRSTPSWGRGSITLRTVSLSDEFARSVRAMPALNSLTIAEMEVMASRFLYVAAILGTRLCDRHFFIKTVRRRLSARNRGLWRRHPRRTFRRQRLARARDCDTSSKIQS</sequence>
<dbReference type="AlphaFoldDB" id="A0A2V2VR51"/>
<reference evidence="2 3" key="1">
    <citation type="journal article" date="2018" name="Microb. Genom.">
        <title>Expanding an expanded genome: long-read sequencing of Trypanosoma cruzi.</title>
        <authorList>
            <person name="Berna L."/>
            <person name="Rodriguez M."/>
            <person name="Chiribao M.L."/>
            <person name="Parodi-Talice A."/>
            <person name="Pita S."/>
            <person name="Rijo G."/>
            <person name="Alvarez-Valin F."/>
            <person name="Robello C."/>
        </authorList>
    </citation>
    <scope>NUCLEOTIDE SEQUENCE [LARGE SCALE GENOMIC DNA]</scope>
    <source>
        <strain evidence="2 3">TCC</strain>
    </source>
</reference>
<evidence type="ECO:0008006" key="4">
    <source>
        <dbReference type="Google" id="ProtNLM"/>
    </source>
</evidence>